<gene>
    <name evidence="2" type="ORF">ALC60_08363</name>
</gene>
<sequence>MTRKLGDEEERGDDKNPWGLCRPGVVQLPALKRSISKENRRDQRVGIALRGERGDVPYTRLGRSAEVHRNPGSGTPEAPVSLISAPRHPDREGWRRRAPGTVLSPGTSVHRVGSPGASGVASSSVSSYRSGLPKVVMRERNAAGRQERRRRRRRNGGRSTEARRRKRAMEEWRTFRYRSPPHNRISVTEGAIPDHLVSLHQEEGQHWVLGITCVKANLRTIPQIDLATCKSRGSKKPRCFRGGDLRSRSVESPKNRIGSPTGNSTNRGGSRRPGPRQEKSLRSLRRNMWIYFQHARDDDESFTRSIIGDSPSVTEFAETKAHVMLGSTRRTRRGKKVRGGREDGNGKKSKGYAPKLGLKYSDTPSRSP</sequence>
<accession>A0A151WX89</accession>
<feature type="compositionally biased region" description="Basic residues" evidence="1">
    <location>
        <begin position="147"/>
        <end position="156"/>
    </location>
</feature>
<proteinExistence type="predicted"/>
<feature type="compositionally biased region" description="Low complexity" evidence="1">
    <location>
        <begin position="112"/>
        <end position="127"/>
    </location>
</feature>
<dbReference type="Proteomes" id="UP000075809">
    <property type="component" value="Unassembled WGS sequence"/>
</dbReference>
<keyword evidence="3" id="KW-1185">Reference proteome</keyword>
<feature type="compositionally biased region" description="Basic and acidic residues" evidence="1">
    <location>
        <begin position="1"/>
        <end position="16"/>
    </location>
</feature>
<organism evidence="2 3">
    <name type="scientific">Mycetomoellerius zeteki</name>
    <dbReference type="NCBI Taxonomy" id="64791"/>
    <lineage>
        <taxon>Eukaryota</taxon>
        <taxon>Metazoa</taxon>
        <taxon>Ecdysozoa</taxon>
        <taxon>Arthropoda</taxon>
        <taxon>Hexapoda</taxon>
        <taxon>Insecta</taxon>
        <taxon>Pterygota</taxon>
        <taxon>Neoptera</taxon>
        <taxon>Endopterygota</taxon>
        <taxon>Hymenoptera</taxon>
        <taxon>Apocrita</taxon>
        <taxon>Aculeata</taxon>
        <taxon>Formicoidea</taxon>
        <taxon>Formicidae</taxon>
        <taxon>Myrmicinae</taxon>
        <taxon>Mycetomoellerius</taxon>
    </lineage>
</organism>
<name>A0A151WX89_9HYME</name>
<feature type="compositionally biased region" description="Basic and acidic residues" evidence="1">
    <location>
        <begin position="241"/>
        <end position="254"/>
    </location>
</feature>
<feature type="region of interest" description="Disordered" evidence="1">
    <location>
        <begin position="326"/>
        <end position="368"/>
    </location>
</feature>
<dbReference type="AlphaFoldDB" id="A0A151WX89"/>
<feature type="region of interest" description="Disordered" evidence="1">
    <location>
        <begin position="1"/>
        <end position="168"/>
    </location>
</feature>
<feature type="compositionally biased region" description="Basic and acidic residues" evidence="1">
    <location>
        <begin position="35"/>
        <end position="55"/>
    </location>
</feature>
<protein>
    <submittedName>
        <fullName evidence="2">Uncharacterized protein</fullName>
    </submittedName>
</protein>
<feature type="compositionally biased region" description="Basic residues" evidence="1">
    <location>
        <begin position="329"/>
        <end position="338"/>
    </location>
</feature>
<feature type="region of interest" description="Disordered" evidence="1">
    <location>
        <begin position="231"/>
        <end position="282"/>
    </location>
</feature>
<evidence type="ECO:0000256" key="1">
    <source>
        <dbReference type="SAM" id="MobiDB-lite"/>
    </source>
</evidence>
<reference evidence="2 3" key="1">
    <citation type="submission" date="2015-09" db="EMBL/GenBank/DDBJ databases">
        <title>Trachymyrmex zeteki WGS genome.</title>
        <authorList>
            <person name="Nygaard S."/>
            <person name="Hu H."/>
            <person name="Boomsma J."/>
            <person name="Zhang G."/>
        </authorList>
    </citation>
    <scope>NUCLEOTIDE SEQUENCE [LARGE SCALE GENOMIC DNA]</scope>
    <source>
        <strain evidence="2">Tzet28-1</strain>
        <tissue evidence="2">Whole body</tissue>
    </source>
</reference>
<feature type="compositionally biased region" description="Polar residues" evidence="1">
    <location>
        <begin position="258"/>
        <end position="268"/>
    </location>
</feature>
<evidence type="ECO:0000313" key="2">
    <source>
        <dbReference type="EMBL" id="KYQ52503.1"/>
    </source>
</evidence>
<dbReference type="EMBL" id="KQ982668">
    <property type="protein sequence ID" value="KYQ52503.1"/>
    <property type="molecule type" value="Genomic_DNA"/>
</dbReference>
<feature type="compositionally biased region" description="Basic and acidic residues" evidence="1">
    <location>
        <begin position="136"/>
        <end position="146"/>
    </location>
</feature>
<evidence type="ECO:0000313" key="3">
    <source>
        <dbReference type="Proteomes" id="UP000075809"/>
    </source>
</evidence>